<keyword evidence="3 5" id="KW-1133">Transmembrane helix</keyword>
<evidence type="ECO:0000256" key="2">
    <source>
        <dbReference type="ARBA" id="ARBA00022692"/>
    </source>
</evidence>
<feature type="transmembrane region" description="Helical" evidence="5">
    <location>
        <begin position="45"/>
        <end position="65"/>
    </location>
</feature>
<proteinExistence type="predicted"/>
<reference evidence="7 8" key="1">
    <citation type="submission" date="2018-10" db="EMBL/GenBank/DDBJ databases">
        <title>Genome sequencing of Arthrobacter oryzae TNB02.</title>
        <authorList>
            <person name="Cho Y.-J."/>
            <person name="Cho A."/>
            <person name="Kim O.-S."/>
        </authorList>
    </citation>
    <scope>NUCLEOTIDE SEQUENCE [LARGE SCALE GENOMIC DNA]</scope>
    <source>
        <strain evidence="7 8">TNB02</strain>
    </source>
</reference>
<feature type="domain" description="Major facilitator superfamily (MFS) profile" evidence="6">
    <location>
        <begin position="7"/>
        <end position="390"/>
    </location>
</feature>
<evidence type="ECO:0000256" key="4">
    <source>
        <dbReference type="ARBA" id="ARBA00023136"/>
    </source>
</evidence>
<dbReference type="InterPro" id="IPR036259">
    <property type="entry name" value="MFS_trans_sf"/>
</dbReference>
<sequence>MPERGLRVGTGLLGILLIAVNLRVGFVTVGPLLEGISDELGLSAGQAGLLAGLPLLAFALLSPIAPVLARVAGLDRASWLSVLLLAVGIVLRSVELPGMIWAGTILLGAGIAFLNVLVPSIVKRQFPGRVGQVTGFYTSAQGAVAALGAAIVVPVAQVTPSGWRLALGMWVGLALLALAVLGPWLLRSEPKAAVSDSAAPALRSPWTSLLGWQVTLFMGFQSITYYVIIAWLPTIERSHGVSEADAGFHMALFFLVGVCASLGTGAAMSRLADQRAVGLAASLLALASYLGLMLAPGLMLLWVITAAIACGALIVVALSLFSLRTTNHAQAAGLSGMAQSVGYAIAGAGPLAFGLLYEATGAFELPLLLTACCMAVLCVLAVLVGRPRTIG</sequence>
<feature type="transmembrane region" description="Helical" evidence="5">
    <location>
        <begin position="77"/>
        <end position="94"/>
    </location>
</feature>
<dbReference type="PANTHER" id="PTHR23523:SF2">
    <property type="entry name" value="2-NITROIMIDAZOLE TRANSPORTER"/>
    <property type="match status" value="1"/>
</dbReference>
<feature type="transmembrane region" description="Helical" evidence="5">
    <location>
        <begin position="134"/>
        <end position="155"/>
    </location>
</feature>
<feature type="transmembrane region" description="Helical" evidence="5">
    <location>
        <begin position="276"/>
        <end position="294"/>
    </location>
</feature>
<evidence type="ECO:0000256" key="1">
    <source>
        <dbReference type="ARBA" id="ARBA00004651"/>
    </source>
</evidence>
<feature type="transmembrane region" description="Helical" evidence="5">
    <location>
        <begin position="365"/>
        <end position="385"/>
    </location>
</feature>
<dbReference type="InterPro" id="IPR020846">
    <property type="entry name" value="MFS_dom"/>
</dbReference>
<dbReference type="EMBL" id="RBED01000072">
    <property type="protein sequence ID" value="RNL57554.1"/>
    <property type="molecule type" value="Genomic_DNA"/>
</dbReference>
<dbReference type="GO" id="GO:0022857">
    <property type="term" value="F:transmembrane transporter activity"/>
    <property type="evidence" value="ECO:0007669"/>
    <property type="project" value="InterPro"/>
</dbReference>
<dbReference type="InterPro" id="IPR011701">
    <property type="entry name" value="MFS"/>
</dbReference>
<name>A0A3N0C5N6_9MICC</name>
<feature type="transmembrane region" description="Helical" evidence="5">
    <location>
        <begin position="167"/>
        <end position="186"/>
    </location>
</feature>
<evidence type="ECO:0000256" key="5">
    <source>
        <dbReference type="SAM" id="Phobius"/>
    </source>
</evidence>
<keyword evidence="2 5" id="KW-0812">Transmembrane</keyword>
<feature type="transmembrane region" description="Helical" evidence="5">
    <location>
        <begin position="300"/>
        <end position="321"/>
    </location>
</feature>
<keyword evidence="4 5" id="KW-0472">Membrane</keyword>
<evidence type="ECO:0000313" key="8">
    <source>
        <dbReference type="Proteomes" id="UP000273807"/>
    </source>
</evidence>
<comment type="caution">
    <text evidence="7">The sequence shown here is derived from an EMBL/GenBank/DDBJ whole genome shotgun (WGS) entry which is preliminary data.</text>
</comment>
<feature type="transmembrane region" description="Helical" evidence="5">
    <location>
        <begin position="248"/>
        <end position="269"/>
    </location>
</feature>
<feature type="transmembrane region" description="Helical" evidence="5">
    <location>
        <begin position="100"/>
        <end position="122"/>
    </location>
</feature>
<dbReference type="SUPFAM" id="SSF103473">
    <property type="entry name" value="MFS general substrate transporter"/>
    <property type="match status" value="1"/>
</dbReference>
<dbReference type="Pfam" id="PF07690">
    <property type="entry name" value="MFS_1"/>
    <property type="match status" value="1"/>
</dbReference>
<protein>
    <submittedName>
        <fullName evidence="7">MFS transporter</fullName>
    </submittedName>
</protein>
<feature type="transmembrane region" description="Helical" evidence="5">
    <location>
        <begin position="12"/>
        <end position="33"/>
    </location>
</feature>
<dbReference type="Gene3D" id="1.20.1250.20">
    <property type="entry name" value="MFS general substrate transporter like domains"/>
    <property type="match status" value="2"/>
</dbReference>
<evidence type="ECO:0000256" key="3">
    <source>
        <dbReference type="ARBA" id="ARBA00022989"/>
    </source>
</evidence>
<dbReference type="PROSITE" id="PS50850">
    <property type="entry name" value="MFS"/>
    <property type="match status" value="1"/>
</dbReference>
<dbReference type="GO" id="GO:0005886">
    <property type="term" value="C:plasma membrane"/>
    <property type="evidence" value="ECO:0007669"/>
    <property type="project" value="UniProtKB-SubCell"/>
</dbReference>
<organism evidence="7 8">
    <name type="scientific">Arthrobacter oryzae</name>
    <dbReference type="NCBI Taxonomy" id="409290"/>
    <lineage>
        <taxon>Bacteria</taxon>
        <taxon>Bacillati</taxon>
        <taxon>Actinomycetota</taxon>
        <taxon>Actinomycetes</taxon>
        <taxon>Micrococcales</taxon>
        <taxon>Micrococcaceae</taxon>
        <taxon>Arthrobacter</taxon>
    </lineage>
</organism>
<comment type="subcellular location">
    <subcellularLocation>
        <location evidence="1">Cell membrane</location>
        <topology evidence="1">Multi-pass membrane protein</topology>
    </subcellularLocation>
</comment>
<evidence type="ECO:0000259" key="6">
    <source>
        <dbReference type="PROSITE" id="PS50850"/>
    </source>
</evidence>
<dbReference type="Proteomes" id="UP000273807">
    <property type="component" value="Unassembled WGS sequence"/>
</dbReference>
<gene>
    <name evidence="7" type="ORF">D7003_05585</name>
</gene>
<feature type="transmembrane region" description="Helical" evidence="5">
    <location>
        <begin position="206"/>
        <end position="228"/>
    </location>
</feature>
<dbReference type="InterPro" id="IPR052524">
    <property type="entry name" value="MFS_Cyanate_Porter"/>
</dbReference>
<dbReference type="AlphaFoldDB" id="A0A3N0C5N6"/>
<evidence type="ECO:0000313" key="7">
    <source>
        <dbReference type="EMBL" id="RNL57554.1"/>
    </source>
</evidence>
<keyword evidence="8" id="KW-1185">Reference proteome</keyword>
<accession>A0A3N0C5N6</accession>
<feature type="transmembrane region" description="Helical" evidence="5">
    <location>
        <begin position="341"/>
        <end position="359"/>
    </location>
</feature>
<dbReference type="OrthoDB" id="5317164at2"/>
<dbReference type="PANTHER" id="PTHR23523">
    <property type="match status" value="1"/>
</dbReference>